<name>A0AAE3MCB0_9BACT</name>
<dbReference type="PANTHER" id="PTHR30469">
    <property type="entry name" value="MULTIDRUG RESISTANCE PROTEIN MDTA"/>
    <property type="match status" value="1"/>
</dbReference>
<evidence type="ECO:0000313" key="3">
    <source>
        <dbReference type="Proteomes" id="UP001207408"/>
    </source>
</evidence>
<dbReference type="AlphaFoldDB" id="A0AAE3MCB0"/>
<proteinExistence type="predicted"/>
<keyword evidence="1" id="KW-0812">Transmembrane</keyword>
<feature type="transmembrane region" description="Helical" evidence="1">
    <location>
        <begin position="6"/>
        <end position="26"/>
    </location>
</feature>
<dbReference type="SUPFAM" id="SSF111369">
    <property type="entry name" value="HlyD-like secretion proteins"/>
    <property type="match status" value="2"/>
</dbReference>
<keyword evidence="1" id="KW-0472">Membrane</keyword>
<dbReference type="Gene3D" id="2.40.30.170">
    <property type="match status" value="1"/>
</dbReference>
<sequence length="371" mass="41168">MKKKIFSIIGGIAIIVASIALSGYLINSKPAPRKDKQKHNTMNVKAGQVKYSDIETAMNYRGRISAFNTVDLTAEVSGRILQGDILFKEGEAFKKNDVIVKIYKEDAVATHKAGISSFLQTLAQILPDIKVDFPDKFEKWNSFFVAIDPEKPLPELPKIDSNQEKVFLSANNVLTQYYNLQNQEIDLAKHTIVAPFDGTLKSVNKQIGSAATTGSSLATLIRSDKLEVAVPVFTNDLKWIQKGTAATLTNKYGEKTIINISRISGYVDEETQSVNVYLTIYPSSTMKLLEGEYVDITFKGQTVNGFEIPREAIIDNSYVYTLEDGKLLKTRIDIIRSLSDSYIISGIPVDKTIVTESLTSISSNVEYIARN</sequence>
<protein>
    <submittedName>
        <fullName evidence="2">HlyD family efflux transporter periplasmic adaptor subunit</fullName>
    </submittedName>
</protein>
<dbReference type="RefSeq" id="WP_301197763.1">
    <property type="nucleotide sequence ID" value="NZ_JAPDPI010000003.1"/>
</dbReference>
<organism evidence="2 3">
    <name type="scientific">Plebeiibacterium marinum</name>
    <dbReference type="NCBI Taxonomy" id="2992111"/>
    <lineage>
        <taxon>Bacteria</taxon>
        <taxon>Pseudomonadati</taxon>
        <taxon>Bacteroidota</taxon>
        <taxon>Bacteroidia</taxon>
        <taxon>Marinilabiliales</taxon>
        <taxon>Marinilabiliaceae</taxon>
        <taxon>Plebeiibacterium</taxon>
    </lineage>
</organism>
<dbReference type="GO" id="GO:1990281">
    <property type="term" value="C:efflux pump complex"/>
    <property type="evidence" value="ECO:0007669"/>
    <property type="project" value="TreeGrafter"/>
</dbReference>
<dbReference type="Gene3D" id="1.10.287.470">
    <property type="entry name" value="Helix hairpin bin"/>
    <property type="match status" value="1"/>
</dbReference>
<keyword evidence="1" id="KW-1133">Transmembrane helix</keyword>
<gene>
    <name evidence="2" type="ORF">OM074_02830</name>
</gene>
<dbReference type="EMBL" id="JAPDPI010000003">
    <property type="protein sequence ID" value="MCW3804542.1"/>
    <property type="molecule type" value="Genomic_DNA"/>
</dbReference>
<reference evidence="2" key="1">
    <citation type="submission" date="2022-10" db="EMBL/GenBank/DDBJ databases">
        <authorList>
            <person name="Yu W.X."/>
        </authorList>
    </citation>
    <scope>NUCLEOTIDE SEQUENCE</scope>
    <source>
        <strain evidence="2">D04</strain>
    </source>
</reference>
<accession>A0AAE3MCB0</accession>
<dbReference type="GO" id="GO:0015562">
    <property type="term" value="F:efflux transmembrane transporter activity"/>
    <property type="evidence" value="ECO:0007669"/>
    <property type="project" value="TreeGrafter"/>
</dbReference>
<evidence type="ECO:0000313" key="2">
    <source>
        <dbReference type="EMBL" id="MCW3804542.1"/>
    </source>
</evidence>
<dbReference type="Gene3D" id="2.40.50.100">
    <property type="match status" value="1"/>
</dbReference>
<evidence type="ECO:0000256" key="1">
    <source>
        <dbReference type="SAM" id="Phobius"/>
    </source>
</evidence>
<comment type="caution">
    <text evidence="2">The sequence shown here is derived from an EMBL/GenBank/DDBJ whole genome shotgun (WGS) entry which is preliminary data.</text>
</comment>
<dbReference type="Proteomes" id="UP001207408">
    <property type="component" value="Unassembled WGS sequence"/>
</dbReference>
<keyword evidence="3" id="KW-1185">Reference proteome</keyword>
<dbReference type="PANTHER" id="PTHR30469:SF36">
    <property type="entry name" value="BLL3903 PROTEIN"/>
    <property type="match status" value="1"/>
</dbReference>